<comment type="caution">
    <text evidence="1">The sequence shown here is derived from an EMBL/GenBank/DDBJ whole genome shotgun (WGS) entry which is preliminary data.</text>
</comment>
<evidence type="ECO:0000313" key="1">
    <source>
        <dbReference type="EMBL" id="KAH9415607.1"/>
    </source>
</evidence>
<organism evidence="1 2">
    <name type="scientific">Dermatophagoides pteronyssinus</name>
    <name type="common">European house dust mite</name>
    <dbReference type="NCBI Taxonomy" id="6956"/>
    <lineage>
        <taxon>Eukaryota</taxon>
        <taxon>Metazoa</taxon>
        <taxon>Ecdysozoa</taxon>
        <taxon>Arthropoda</taxon>
        <taxon>Chelicerata</taxon>
        <taxon>Arachnida</taxon>
        <taxon>Acari</taxon>
        <taxon>Acariformes</taxon>
        <taxon>Sarcoptiformes</taxon>
        <taxon>Astigmata</taxon>
        <taxon>Psoroptidia</taxon>
        <taxon>Analgoidea</taxon>
        <taxon>Pyroglyphidae</taxon>
        <taxon>Dermatophagoidinae</taxon>
        <taxon>Dermatophagoides</taxon>
    </lineage>
</organism>
<evidence type="ECO:0000313" key="2">
    <source>
        <dbReference type="Proteomes" id="UP000887458"/>
    </source>
</evidence>
<protein>
    <submittedName>
        <fullName evidence="1">Uncharacterized protein</fullName>
    </submittedName>
</protein>
<gene>
    <name evidence="1" type="ORF">DERP_000094</name>
</gene>
<accession>A0ABQ8IZ95</accession>
<dbReference type="Proteomes" id="UP000887458">
    <property type="component" value="Unassembled WGS sequence"/>
</dbReference>
<name>A0ABQ8IZ95_DERPT</name>
<reference evidence="1 2" key="1">
    <citation type="journal article" date="2018" name="J. Allergy Clin. Immunol.">
        <title>High-quality assembly of Dermatophagoides pteronyssinus genome and transcriptome reveals a wide range of novel allergens.</title>
        <authorList>
            <person name="Liu X.Y."/>
            <person name="Yang K.Y."/>
            <person name="Wang M.Q."/>
            <person name="Kwok J.S."/>
            <person name="Zeng X."/>
            <person name="Yang Z."/>
            <person name="Xiao X.J."/>
            <person name="Lau C.P."/>
            <person name="Li Y."/>
            <person name="Huang Z.M."/>
            <person name="Ba J.G."/>
            <person name="Yim A.K."/>
            <person name="Ouyang C.Y."/>
            <person name="Ngai S.M."/>
            <person name="Chan T.F."/>
            <person name="Leung E.L."/>
            <person name="Liu L."/>
            <person name="Liu Z.G."/>
            <person name="Tsui S.K."/>
        </authorList>
    </citation>
    <scope>NUCLEOTIDE SEQUENCE [LARGE SCALE GENOMIC DNA]</scope>
    <source>
        <strain evidence="1">Derp</strain>
    </source>
</reference>
<dbReference type="EMBL" id="NJHN03000095">
    <property type="protein sequence ID" value="KAH9415607.1"/>
    <property type="molecule type" value="Genomic_DNA"/>
</dbReference>
<keyword evidence="2" id="KW-1185">Reference proteome</keyword>
<proteinExistence type="predicted"/>
<sequence>MHKCLRANLDFFDDNDVDDAKDNVLLLVVHCSHLTNNIDVVVVDQMFQNHNDSVQPFDAHEKH</sequence>
<reference evidence="1 2" key="2">
    <citation type="journal article" date="2022" name="Mol. Biol. Evol.">
        <title>Comparative Genomics Reveals Insights into the Divergent Evolution of Astigmatic Mites and Household Pest Adaptations.</title>
        <authorList>
            <person name="Xiong Q."/>
            <person name="Wan A.T."/>
            <person name="Liu X."/>
            <person name="Fung C.S."/>
            <person name="Xiao X."/>
            <person name="Malainual N."/>
            <person name="Hou J."/>
            <person name="Wang L."/>
            <person name="Wang M."/>
            <person name="Yang K.Y."/>
            <person name="Cui Y."/>
            <person name="Leung E.L."/>
            <person name="Nong W."/>
            <person name="Shin S.K."/>
            <person name="Au S.W."/>
            <person name="Jeong K.Y."/>
            <person name="Chew F.T."/>
            <person name="Hui J.H."/>
            <person name="Leung T.F."/>
            <person name="Tungtrongchitr A."/>
            <person name="Zhong N."/>
            <person name="Liu Z."/>
            <person name="Tsui S.K."/>
        </authorList>
    </citation>
    <scope>NUCLEOTIDE SEQUENCE [LARGE SCALE GENOMIC DNA]</scope>
    <source>
        <strain evidence="1">Derp</strain>
    </source>
</reference>